<dbReference type="Pfam" id="PF00561">
    <property type="entry name" value="Abhydrolase_1"/>
    <property type="match status" value="1"/>
</dbReference>
<dbReference type="SUPFAM" id="SSF53474">
    <property type="entry name" value="alpha/beta-Hydrolases"/>
    <property type="match status" value="1"/>
</dbReference>
<feature type="domain" description="AB hydrolase-1" evidence="6">
    <location>
        <begin position="367"/>
        <end position="491"/>
    </location>
</feature>
<evidence type="ECO:0000259" key="6">
    <source>
        <dbReference type="Pfam" id="PF00561"/>
    </source>
</evidence>
<accession>A0A9Q0M520</accession>
<gene>
    <name evidence="7" type="ORF">RDWZM_004891</name>
</gene>
<dbReference type="Gene3D" id="3.40.50.1820">
    <property type="entry name" value="alpha/beta hydrolase"/>
    <property type="match status" value="1"/>
</dbReference>
<evidence type="ECO:0000256" key="5">
    <source>
        <dbReference type="SAM" id="MobiDB-lite"/>
    </source>
</evidence>
<evidence type="ECO:0000256" key="3">
    <source>
        <dbReference type="ARBA" id="ARBA00020148"/>
    </source>
</evidence>
<dbReference type="PANTHER" id="PTHR15913">
    <property type="entry name" value="ACID CLUSTER PROTEIN 33"/>
    <property type="match status" value="1"/>
</dbReference>
<dbReference type="InterPro" id="IPR026151">
    <property type="entry name" value="Maspardin"/>
</dbReference>
<dbReference type="InterPro" id="IPR000073">
    <property type="entry name" value="AB_hydrolase_1"/>
</dbReference>
<dbReference type="EMBL" id="JAPWDV010000002">
    <property type="protein sequence ID" value="KAJ6219079.1"/>
    <property type="molecule type" value="Genomic_DNA"/>
</dbReference>
<name>A0A9Q0M520_BLOTA</name>
<feature type="compositionally biased region" description="Basic and acidic residues" evidence="5">
    <location>
        <begin position="609"/>
        <end position="632"/>
    </location>
</feature>
<sequence length="647" mass="72998">MIFNTPPNVEGTLHAIVKASQELAFTHCRDLVQHQQSQSDSRRSSQQSSMMRTMENSANMVDMNGNNNENPPEIQIDLVGPRTPSPVEESDLEIPSVPVKQYKFKVQYDADSMCNMEDYSADSSMDDGIIDQSVGSSELPLNQHYVAKRLSMSAIVNNNVVDVATTPELEIDLAQAQEISKHIVTEIINQAVDILNKENQNPNNCSKVAKYKDTAGSMAATGSTTIKRETESYSKISCHSSRTNASITGNCSWINRARHALSRVMRNAYADVDDNDYHLTNRELDPKDWIENSTEYCRFRSSVALRKLALDDDNNNRVWSIHECGPREVQCPVIFLPPVSGTADIYFIQMNYLSERGHRVISLQYPTYFTIDDFCDGFQRLLDYYKVKQVHIFGASLGGFLAQKFAQYNSSVIASLFLCNSFGDTSKFKFSNTVPLIWFAPAPILRNYFVSSEIPQDADDHIRLAAQFMSRKLATLNQTELLSRLTLNLSNDYVQPDQLQSLPITIMDVFDHCANSNSTKQDLYKLYPHARRAHLKSGSNFPYLSRSDEVNIHLLVHLRQFNNTPKASCIHFMEVTSDSEINENNQSDSLESSVELGKVAEEIIVNTKSMEHNKNDDAHKQRNGENADKTNVDDMNGTDPTNFDQLV</sequence>
<proteinExistence type="inferred from homology"/>
<evidence type="ECO:0000313" key="7">
    <source>
        <dbReference type="EMBL" id="KAJ6219079.1"/>
    </source>
</evidence>
<comment type="subcellular location">
    <subcellularLocation>
        <location evidence="1">Cytoplasm</location>
    </subcellularLocation>
</comment>
<keyword evidence="4" id="KW-0963">Cytoplasm</keyword>
<protein>
    <recommendedName>
        <fullName evidence="3">Maspardin</fullName>
    </recommendedName>
</protein>
<comment type="caution">
    <text evidence="7">The sequence shown here is derived from an EMBL/GenBank/DDBJ whole genome shotgun (WGS) entry which is preliminary data.</text>
</comment>
<dbReference type="PANTHER" id="PTHR15913:SF0">
    <property type="entry name" value="MASPARDIN"/>
    <property type="match status" value="1"/>
</dbReference>
<evidence type="ECO:0000313" key="8">
    <source>
        <dbReference type="Proteomes" id="UP001142055"/>
    </source>
</evidence>
<evidence type="ECO:0000256" key="2">
    <source>
        <dbReference type="ARBA" id="ARBA00008645"/>
    </source>
</evidence>
<dbReference type="GO" id="GO:0005737">
    <property type="term" value="C:cytoplasm"/>
    <property type="evidence" value="ECO:0007669"/>
    <property type="project" value="UniProtKB-SubCell"/>
</dbReference>
<evidence type="ECO:0000256" key="1">
    <source>
        <dbReference type="ARBA" id="ARBA00004496"/>
    </source>
</evidence>
<comment type="similarity">
    <text evidence="2">Belongs to the AB hydrolase superfamily.</text>
</comment>
<feature type="region of interest" description="Disordered" evidence="5">
    <location>
        <begin position="606"/>
        <end position="647"/>
    </location>
</feature>
<keyword evidence="8" id="KW-1185">Reference proteome</keyword>
<organism evidence="7 8">
    <name type="scientific">Blomia tropicalis</name>
    <name type="common">Mite</name>
    <dbReference type="NCBI Taxonomy" id="40697"/>
    <lineage>
        <taxon>Eukaryota</taxon>
        <taxon>Metazoa</taxon>
        <taxon>Ecdysozoa</taxon>
        <taxon>Arthropoda</taxon>
        <taxon>Chelicerata</taxon>
        <taxon>Arachnida</taxon>
        <taxon>Acari</taxon>
        <taxon>Acariformes</taxon>
        <taxon>Sarcoptiformes</taxon>
        <taxon>Astigmata</taxon>
        <taxon>Glycyphagoidea</taxon>
        <taxon>Echimyopodidae</taxon>
        <taxon>Blomia</taxon>
    </lineage>
</organism>
<dbReference type="Proteomes" id="UP001142055">
    <property type="component" value="Chromosome 2"/>
</dbReference>
<dbReference type="InterPro" id="IPR029058">
    <property type="entry name" value="AB_hydrolase_fold"/>
</dbReference>
<reference evidence="7" key="1">
    <citation type="submission" date="2022-12" db="EMBL/GenBank/DDBJ databases">
        <title>Genome assemblies of Blomia tropicalis.</title>
        <authorList>
            <person name="Cui Y."/>
        </authorList>
    </citation>
    <scope>NUCLEOTIDE SEQUENCE</scope>
    <source>
        <tissue evidence="7">Adult mites</tissue>
    </source>
</reference>
<dbReference type="AlphaFoldDB" id="A0A9Q0M520"/>
<feature type="compositionally biased region" description="Polar residues" evidence="5">
    <location>
        <begin position="638"/>
        <end position="647"/>
    </location>
</feature>
<evidence type="ECO:0000256" key="4">
    <source>
        <dbReference type="ARBA" id="ARBA00022490"/>
    </source>
</evidence>